<keyword evidence="3" id="KW-0238">DNA-binding</keyword>
<keyword evidence="5" id="KW-0539">Nucleus</keyword>
<keyword evidence="2" id="KW-0805">Transcription regulation</keyword>
<gene>
    <name evidence="11" type="primary">LOC120271857</name>
</gene>
<evidence type="ECO:0000256" key="5">
    <source>
        <dbReference type="ARBA" id="ARBA00023242"/>
    </source>
</evidence>
<dbReference type="GeneID" id="120271857"/>
<dbReference type="GO" id="GO:0010468">
    <property type="term" value="P:regulation of gene expression"/>
    <property type="evidence" value="ECO:0007669"/>
    <property type="project" value="UniProtKB-ARBA"/>
</dbReference>
<evidence type="ECO:0000313" key="10">
    <source>
        <dbReference type="Proteomes" id="UP001515500"/>
    </source>
</evidence>
<keyword evidence="4" id="KW-0804">Transcription</keyword>
<feature type="region of interest" description="Disordered" evidence="6">
    <location>
        <begin position="83"/>
        <end position="121"/>
    </location>
</feature>
<dbReference type="FunFam" id="1.10.10.60:FF:000023">
    <property type="entry name" value="protein REVEILLE 6 isoform X1"/>
    <property type="match status" value="1"/>
</dbReference>
<dbReference type="PANTHER" id="PTHR12802:SF155">
    <property type="entry name" value="DEUBIQUITINASE MYSM1"/>
    <property type="match status" value="1"/>
</dbReference>
<name>A0AB40C3Y1_DIOCR</name>
<evidence type="ECO:0000256" key="2">
    <source>
        <dbReference type="ARBA" id="ARBA00023015"/>
    </source>
</evidence>
<feature type="domain" description="Myb-like" evidence="7">
    <location>
        <begin position="19"/>
        <end position="69"/>
    </location>
</feature>
<dbReference type="InterPro" id="IPR009057">
    <property type="entry name" value="Homeodomain-like_sf"/>
</dbReference>
<dbReference type="SUPFAM" id="SSF46689">
    <property type="entry name" value="Homeodomain-like"/>
    <property type="match status" value="1"/>
</dbReference>
<dbReference type="CDD" id="cd00167">
    <property type="entry name" value="SANT"/>
    <property type="match status" value="1"/>
</dbReference>
<sequence>MDACSSGEEFVVKTRKPYTITKQRERWTEEEHNRFLEALKLYGRAWQRIEEHIGTKTAVQIRSHAQKFFSKLEKEASLKGIPLGQAHDIDIPPPRPKKKPSNPYPRKVGSGNISSSAEVKDRRKSLYSPSASLQIQATGKVAPVEKPVTETQQRKKETSEDGSCSEVLDLFQVLPSVPISYAAENCSNPYSFREFVPLLKETSDKTLVDKSSMTINSNVETGSDDAAIYHKNTERMHGICKNMQAESITEEIAVMLKKPEMPVSSIKDNPQGFNSYQKYVVDQAEENSSAKCRETADPQSKIHSKVHNLGVPSNVNPFTTPIIPGIPQAYASSATIHPLVQPVPPFTQFCSIPGAAYRSFMNISSTFSSLILSTLLQNPAVHAAACLAASFFPSSGADAAAAAAAANSTTAEVFGGEVPGRHMNAIPSMTAIAAATVAAATAWWATHGLLPLFPPHLQSDLMFTHPTVTTTVGNTDIAQASDIIRERDDEFRPSAQEDRKGEQSHLPRSQHDSSSTSDSDESEQGERSQCNSDLKDLKANNMFKLQPQTELHDSINTCKKKAYRSSCGSNTPSSSEKDFANAAEKAKTEETKEASQDHVSNETNHRRNRSSGTINDAWKEVSEEGRLAFQALFRRNVLPQSFSLPHSMKREQRLHLPVDLNRMVYLSNDLDQTEESQTKETMIISNGNSAKRCIISEPEHAKLKAHRTGFKPYKRCSMEAKENRVNAGEDQVNKRIRLGSRSFKLISQYRNLFKINNLVLLVKC</sequence>
<reference evidence="11" key="1">
    <citation type="submission" date="2025-08" db="UniProtKB">
        <authorList>
            <consortium name="RefSeq"/>
        </authorList>
    </citation>
    <scope>IDENTIFICATION</scope>
</reference>
<evidence type="ECO:0000313" key="11">
    <source>
        <dbReference type="RefSeq" id="XP_039134468.1"/>
    </source>
</evidence>
<comment type="subcellular location">
    <subcellularLocation>
        <location evidence="1">Nucleus</location>
    </subcellularLocation>
</comment>
<feature type="compositionally biased region" description="Basic and acidic residues" evidence="6">
    <location>
        <begin position="575"/>
        <end position="605"/>
    </location>
</feature>
<protein>
    <submittedName>
        <fullName evidence="11">LOW QUALITY PROTEIN: protein LATE ELONGATED HYPOCOTYL-like</fullName>
    </submittedName>
</protein>
<proteinExistence type="predicted"/>
<evidence type="ECO:0000259" key="9">
    <source>
        <dbReference type="PROSITE" id="PS51294"/>
    </source>
</evidence>
<dbReference type="InterPro" id="IPR006447">
    <property type="entry name" value="Myb_dom_plants"/>
</dbReference>
<feature type="domain" description="SANT" evidence="8">
    <location>
        <begin position="22"/>
        <end position="73"/>
    </location>
</feature>
<evidence type="ECO:0000259" key="7">
    <source>
        <dbReference type="PROSITE" id="PS50090"/>
    </source>
</evidence>
<feature type="region of interest" description="Disordered" evidence="6">
    <location>
        <begin position="138"/>
        <end position="161"/>
    </location>
</feature>
<feature type="compositionally biased region" description="Basic and acidic residues" evidence="6">
    <location>
        <begin position="491"/>
        <end position="511"/>
    </location>
</feature>
<dbReference type="NCBIfam" id="TIGR01557">
    <property type="entry name" value="myb_SHAQKYF"/>
    <property type="match status" value="1"/>
</dbReference>
<organism evidence="10 11">
    <name type="scientific">Dioscorea cayennensis subsp. rotundata</name>
    <name type="common">White Guinea yam</name>
    <name type="synonym">Dioscorea rotundata</name>
    <dbReference type="NCBI Taxonomy" id="55577"/>
    <lineage>
        <taxon>Eukaryota</taxon>
        <taxon>Viridiplantae</taxon>
        <taxon>Streptophyta</taxon>
        <taxon>Embryophyta</taxon>
        <taxon>Tracheophyta</taxon>
        <taxon>Spermatophyta</taxon>
        <taxon>Magnoliopsida</taxon>
        <taxon>Liliopsida</taxon>
        <taxon>Dioscoreales</taxon>
        <taxon>Dioscoreaceae</taxon>
        <taxon>Dioscorea</taxon>
    </lineage>
</organism>
<dbReference type="PROSITE" id="PS51294">
    <property type="entry name" value="HTH_MYB"/>
    <property type="match status" value="1"/>
</dbReference>
<dbReference type="GO" id="GO:0003677">
    <property type="term" value="F:DNA binding"/>
    <property type="evidence" value="ECO:0007669"/>
    <property type="project" value="UniProtKB-KW"/>
</dbReference>
<evidence type="ECO:0000259" key="8">
    <source>
        <dbReference type="PROSITE" id="PS51293"/>
    </source>
</evidence>
<dbReference type="PROSITE" id="PS50090">
    <property type="entry name" value="MYB_LIKE"/>
    <property type="match status" value="1"/>
</dbReference>
<dbReference type="Gene3D" id="1.10.10.60">
    <property type="entry name" value="Homeodomain-like"/>
    <property type="match status" value="1"/>
</dbReference>
<dbReference type="SMART" id="SM00717">
    <property type="entry name" value="SANT"/>
    <property type="match status" value="1"/>
</dbReference>
<dbReference type="Pfam" id="PF00249">
    <property type="entry name" value="Myb_DNA-binding"/>
    <property type="match status" value="1"/>
</dbReference>
<dbReference type="PANTHER" id="PTHR12802">
    <property type="entry name" value="SWI/SNF COMPLEX-RELATED"/>
    <property type="match status" value="1"/>
</dbReference>
<evidence type="ECO:0000256" key="6">
    <source>
        <dbReference type="SAM" id="MobiDB-lite"/>
    </source>
</evidence>
<keyword evidence="10" id="KW-1185">Reference proteome</keyword>
<accession>A0AB40C3Y1</accession>
<evidence type="ECO:0000256" key="1">
    <source>
        <dbReference type="ARBA" id="ARBA00004123"/>
    </source>
</evidence>
<dbReference type="GO" id="GO:0005634">
    <property type="term" value="C:nucleus"/>
    <property type="evidence" value="ECO:0007669"/>
    <property type="project" value="UniProtKB-SubCell"/>
</dbReference>
<dbReference type="PROSITE" id="PS51293">
    <property type="entry name" value="SANT"/>
    <property type="match status" value="1"/>
</dbReference>
<feature type="region of interest" description="Disordered" evidence="6">
    <location>
        <begin position="563"/>
        <end position="617"/>
    </location>
</feature>
<dbReference type="InterPro" id="IPR017884">
    <property type="entry name" value="SANT_dom"/>
</dbReference>
<dbReference type="InterPro" id="IPR001005">
    <property type="entry name" value="SANT/Myb"/>
</dbReference>
<dbReference type="RefSeq" id="XP_039134468.1">
    <property type="nucleotide sequence ID" value="XM_039278534.1"/>
</dbReference>
<dbReference type="AlphaFoldDB" id="A0AB40C3Y1"/>
<evidence type="ECO:0000256" key="4">
    <source>
        <dbReference type="ARBA" id="ARBA00023163"/>
    </source>
</evidence>
<feature type="domain" description="HTH myb-type" evidence="9">
    <location>
        <begin position="19"/>
        <end position="73"/>
    </location>
</feature>
<feature type="region of interest" description="Disordered" evidence="6">
    <location>
        <begin position="491"/>
        <end position="536"/>
    </location>
</feature>
<dbReference type="Proteomes" id="UP001515500">
    <property type="component" value="Chromosome 11"/>
</dbReference>
<evidence type="ECO:0000256" key="3">
    <source>
        <dbReference type="ARBA" id="ARBA00023125"/>
    </source>
</evidence>
<dbReference type="InterPro" id="IPR017930">
    <property type="entry name" value="Myb_dom"/>
</dbReference>